<organism evidence="3 4">
    <name type="scientific">Alteromonas ponticola</name>
    <dbReference type="NCBI Taxonomy" id="2720613"/>
    <lineage>
        <taxon>Bacteria</taxon>
        <taxon>Pseudomonadati</taxon>
        <taxon>Pseudomonadota</taxon>
        <taxon>Gammaproteobacteria</taxon>
        <taxon>Alteromonadales</taxon>
        <taxon>Alteromonadaceae</taxon>
        <taxon>Alteromonas/Salinimonas group</taxon>
        <taxon>Alteromonas</taxon>
    </lineage>
</organism>
<protein>
    <submittedName>
        <fullName evidence="3">NirD/YgiW/YdeI family stress tolerance protein</fullName>
    </submittedName>
</protein>
<evidence type="ECO:0000313" key="4">
    <source>
        <dbReference type="Proteomes" id="UP000709336"/>
    </source>
</evidence>
<evidence type="ECO:0000313" key="3">
    <source>
        <dbReference type="EMBL" id="NMH60272.1"/>
    </source>
</evidence>
<dbReference type="InterPro" id="IPR036700">
    <property type="entry name" value="BOBF_sf"/>
</dbReference>
<feature type="signal peptide" evidence="2">
    <location>
        <begin position="1"/>
        <end position="23"/>
    </location>
</feature>
<dbReference type="EMBL" id="JAATNW010000005">
    <property type="protein sequence ID" value="NMH60272.1"/>
    <property type="molecule type" value="Genomic_DNA"/>
</dbReference>
<dbReference type="InterPro" id="IPR005220">
    <property type="entry name" value="CarO-like"/>
</dbReference>
<feature type="chain" id="PRO_5046678823" evidence="2">
    <location>
        <begin position="24"/>
        <end position="224"/>
    </location>
</feature>
<dbReference type="Gene3D" id="2.40.50.200">
    <property type="entry name" value="Bacterial OB-fold"/>
    <property type="match status" value="1"/>
</dbReference>
<evidence type="ECO:0000256" key="1">
    <source>
        <dbReference type="ARBA" id="ARBA00022729"/>
    </source>
</evidence>
<dbReference type="NCBIfam" id="NF033674">
    <property type="entry name" value="stress_OB_fold"/>
    <property type="match status" value="1"/>
</dbReference>
<dbReference type="Proteomes" id="UP000709336">
    <property type="component" value="Unassembled WGS sequence"/>
</dbReference>
<sequence>MNFKNTLLSTAIAGAIFSTSALAATTNSSASANELAAFDDDTWITVNGEIENIHTDSFVVKTGDNRITVEFDDGDNDADALAFEAGEKVTVSGKVDKDVFSDTALDASSVFVHDHNTTYVSNPDDRVVYDRYIATAVVPENFDDITMIGTVAKVDDDTFELSAADATVKVDVSELSGEPLEESGFLNIETGDRVKVDATMGDTFFSEGTVVANTLIQMSDVSES</sequence>
<accession>A0ABX1R1D7</accession>
<dbReference type="SUPFAM" id="SSF101756">
    <property type="entry name" value="Hypothetical protein YgiW"/>
    <property type="match status" value="1"/>
</dbReference>
<dbReference type="RefSeq" id="WP_169210840.1">
    <property type="nucleotide sequence ID" value="NZ_JAATNW010000005.1"/>
</dbReference>
<evidence type="ECO:0000256" key="2">
    <source>
        <dbReference type="SAM" id="SignalP"/>
    </source>
</evidence>
<dbReference type="Pfam" id="PF04076">
    <property type="entry name" value="BOF"/>
    <property type="match status" value="1"/>
</dbReference>
<keyword evidence="1 2" id="KW-0732">Signal</keyword>
<proteinExistence type="predicted"/>
<name>A0ABX1R1D7_9ALTE</name>
<keyword evidence="4" id="KW-1185">Reference proteome</keyword>
<comment type="caution">
    <text evidence="3">The sequence shown here is derived from an EMBL/GenBank/DDBJ whole genome shotgun (WGS) entry which is preliminary data.</text>
</comment>
<reference evidence="3 4" key="1">
    <citation type="submission" date="2020-03" db="EMBL/GenBank/DDBJ databases">
        <title>Alteromonas ponticola sp. nov., isolated from seawater.</title>
        <authorList>
            <person name="Yoon J.-H."/>
            <person name="Kim Y.-O."/>
        </authorList>
    </citation>
    <scope>NUCLEOTIDE SEQUENCE [LARGE SCALE GENOMIC DNA]</scope>
    <source>
        <strain evidence="3 4">MYP5</strain>
    </source>
</reference>
<gene>
    <name evidence="3" type="ORF">HCJ96_09605</name>
</gene>